<dbReference type="FunFam" id="3.40.50.300:FF:001329">
    <property type="entry name" value="Small GTP-binding protein, putative"/>
    <property type="match status" value="1"/>
</dbReference>
<gene>
    <name evidence="4" type="primary">LOC115209130</name>
</gene>
<dbReference type="SMART" id="SM00173">
    <property type="entry name" value="RAS"/>
    <property type="match status" value="1"/>
</dbReference>
<dbReference type="InterPro" id="IPR027417">
    <property type="entry name" value="P-loop_NTPase"/>
</dbReference>
<protein>
    <submittedName>
        <fullName evidence="4">Ras-related protein Rab-1D isoform X1</fullName>
    </submittedName>
</protein>
<dbReference type="InterPro" id="IPR005225">
    <property type="entry name" value="Small_GTP-bd"/>
</dbReference>
<organism evidence="3 4">
    <name type="scientific">Octopus sinensis</name>
    <name type="common">East Asian common octopus</name>
    <dbReference type="NCBI Taxonomy" id="2607531"/>
    <lineage>
        <taxon>Eukaryota</taxon>
        <taxon>Metazoa</taxon>
        <taxon>Spiralia</taxon>
        <taxon>Lophotrochozoa</taxon>
        <taxon>Mollusca</taxon>
        <taxon>Cephalopoda</taxon>
        <taxon>Coleoidea</taxon>
        <taxon>Octopodiformes</taxon>
        <taxon>Octopoda</taxon>
        <taxon>Incirrata</taxon>
        <taxon>Octopodidae</taxon>
        <taxon>Octopus</taxon>
    </lineage>
</organism>
<accession>A0A7E6EP95</accession>
<dbReference type="Proteomes" id="UP000515154">
    <property type="component" value="Linkage group LG3"/>
</dbReference>
<dbReference type="SUPFAM" id="SSF52540">
    <property type="entry name" value="P-loop containing nucleoside triphosphate hydrolases"/>
    <property type="match status" value="1"/>
</dbReference>
<reference evidence="4" key="1">
    <citation type="submission" date="2025-08" db="UniProtKB">
        <authorList>
            <consortium name="RefSeq"/>
        </authorList>
    </citation>
    <scope>IDENTIFICATION</scope>
</reference>
<dbReference type="NCBIfam" id="TIGR00231">
    <property type="entry name" value="small_GTP"/>
    <property type="match status" value="1"/>
</dbReference>
<evidence type="ECO:0000313" key="4">
    <source>
        <dbReference type="RefSeq" id="XP_036357154.1"/>
    </source>
</evidence>
<dbReference type="PRINTS" id="PR00449">
    <property type="entry name" value="RASTRNSFRMNG"/>
</dbReference>
<dbReference type="Gene3D" id="3.40.50.300">
    <property type="entry name" value="P-loop containing nucleotide triphosphate hydrolases"/>
    <property type="match status" value="1"/>
</dbReference>
<sequence>MFKCIGILHFSSVSLYCGITGGGGSFCDRVLGQPLTEQVVPLIKNIPTFQLPPVTMATGPPHYKIILCGEYGVGKSSIFRRFRDDSIEENMDDRMSTVGLDQCSRLFPMSGIDIKLTLWDTGGMERMSFIGSSYYRGADAALLCYSCEKRETFTILSQYILDVVMNAEGAKIFLCGNMCGDESESAVTEADVENFKEECDGVLSGVYKVSSHDNKSILDMFEDIARVMHDLQVDRISSGGFMLVPATDELAYNKKKKCLLL</sequence>
<keyword evidence="2" id="KW-0342">GTP-binding</keyword>
<keyword evidence="3" id="KW-1185">Reference proteome</keyword>
<dbReference type="Pfam" id="PF00071">
    <property type="entry name" value="Ras"/>
    <property type="match status" value="1"/>
</dbReference>
<dbReference type="GO" id="GO:0005525">
    <property type="term" value="F:GTP binding"/>
    <property type="evidence" value="ECO:0007669"/>
    <property type="project" value="UniProtKB-KW"/>
</dbReference>
<dbReference type="InterPro" id="IPR050227">
    <property type="entry name" value="Rab"/>
</dbReference>
<evidence type="ECO:0000256" key="2">
    <source>
        <dbReference type="ARBA" id="ARBA00023134"/>
    </source>
</evidence>
<dbReference type="InterPro" id="IPR001806">
    <property type="entry name" value="Small_GTPase"/>
</dbReference>
<proteinExistence type="predicted"/>
<dbReference type="RefSeq" id="XP_036357154.1">
    <property type="nucleotide sequence ID" value="XM_036501261.1"/>
</dbReference>
<dbReference type="AlphaFoldDB" id="A0A7E6EP95"/>
<evidence type="ECO:0000313" key="3">
    <source>
        <dbReference type="Proteomes" id="UP000515154"/>
    </source>
</evidence>
<dbReference type="PROSITE" id="PS51419">
    <property type="entry name" value="RAB"/>
    <property type="match status" value="1"/>
</dbReference>
<evidence type="ECO:0000256" key="1">
    <source>
        <dbReference type="ARBA" id="ARBA00022741"/>
    </source>
</evidence>
<dbReference type="GO" id="GO:0003924">
    <property type="term" value="F:GTPase activity"/>
    <property type="evidence" value="ECO:0007669"/>
    <property type="project" value="InterPro"/>
</dbReference>
<dbReference type="PANTHER" id="PTHR47977">
    <property type="entry name" value="RAS-RELATED PROTEIN RAB"/>
    <property type="match status" value="1"/>
</dbReference>
<keyword evidence="1" id="KW-0547">Nucleotide-binding</keyword>
<name>A0A7E6EP95_9MOLL</name>
<dbReference type="SMART" id="SM00175">
    <property type="entry name" value="RAB"/>
    <property type="match status" value="1"/>
</dbReference>
<dbReference type="CDD" id="cd00154">
    <property type="entry name" value="Rab"/>
    <property type="match status" value="1"/>
</dbReference>